<dbReference type="EMBL" id="BAAAZO010000006">
    <property type="protein sequence ID" value="GAA3617074.1"/>
    <property type="molecule type" value="Genomic_DNA"/>
</dbReference>
<organism evidence="2 3">
    <name type="scientific">Kineosporia mesophila</name>
    <dbReference type="NCBI Taxonomy" id="566012"/>
    <lineage>
        <taxon>Bacteria</taxon>
        <taxon>Bacillati</taxon>
        <taxon>Actinomycetota</taxon>
        <taxon>Actinomycetes</taxon>
        <taxon>Kineosporiales</taxon>
        <taxon>Kineosporiaceae</taxon>
        <taxon>Kineosporia</taxon>
    </lineage>
</organism>
<keyword evidence="3" id="KW-1185">Reference proteome</keyword>
<evidence type="ECO:0000313" key="2">
    <source>
        <dbReference type="EMBL" id="GAA3617074.1"/>
    </source>
</evidence>
<feature type="region of interest" description="Disordered" evidence="1">
    <location>
        <begin position="111"/>
        <end position="141"/>
    </location>
</feature>
<reference evidence="3" key="1">
    <citation type="journal article" date="2019" name="Int. J. Syst. Evol. Microbiol.">
        <title>The Global Catalogue of Microorganisms (GCM) 10K type strain sequencing project: providing services to taxonomists for standard genome sequencing and annotation.</title>
        <authorList>
            <consortium name="The Broad Institute Genomics Platform"/>
            <consortium name="The Broad Institute Genome Sequencing Center for Infectious Disease"/>
            <person name="Wu L."/>
            <person name="Ma J."/>
        </authorList>
    </citation>
    <scope>NUCLEOTIDE SEQUENCE [LARGE SCALE GENOMIC DNA]</scope>
    <source>
        <strain evidence="3">JCM 16902</strain>
    </source>
</reference>
<accession>A0ABP6ZRP2</accession>
<feature type="compositionally biased region" description="Gly residues" evidence="1">
    <location>
        <begin position="120"/>
        <end position="141"/>
    </location>
</feature>
<name>A0ABP6ZRP2_9ACTN</name>
<proteinExistence type="predicted"/>
<comment type="caution">
    <text evidence="2">The sequence shown here is derived from an EMBL/GenBank/DDBJ whole genome shotgun (WGS) entry which is preliminary data.</text>
</comment>
<evidence type="ECO:0000313" key="3">
    <source>
        <dbReference type="Proteomes" id="UP001501074"/>
    </source>
</evidence>
<protein>
    <submittedName>
        <fullName evidence="2">Uncharacterized protein</fullName>
    </submittedName>
</protein>
<gene>
    <name evidence="2" type="ORF">GCM10022223_37000</name>
</gene>
<evidence type="ECO:0000256" key="1">
    <source>
        <dbReference type="SAM" id="MobiDB-lite"/>
    </source>
</evidence>
<dbReference type="Proteomes" id="UP001501074">
    <property type="component" value="Unassembled WGS sequence"/>
</dbReference>
<sequence>MLYVRLVVWMRTIPVDVSAFEAWLCVMLPEPRVANLETGELRKDRETGKTMYQVGVCAIQGRNSSVIQVTVVGEPAGLTLGAPVRLVDLEATPWDRDGRSGVAWRASALAPVQAPAAGRPTGGPAAGPGGGPGAGGRGDAR</sequence>